<proteinExistence type="predicted"/>
<dbReference type="OrthoDB" id="9795032at2"/>
<dbReference type="InterPro" id="IPR018967">
    <property type="entry name" value="FeS-contain_CDGSH-typ"/>
</dbReference>
<evidence type="ECO:0000259" key="5">
    <source>
        <dbReference type="SMART" id="SM00704"/>
    </source>
</evidence>
<dbReference type="KEGG" id="tos:Theos_1873"/>
<keyword evidence="1" id="KW-0001">2Fe-2S</keyword>
<dbReference type="RefSeq" id="WP_016330066.1">
    <property type="nucleotide sequence ID" value="NC_019386.1"/>
</dbReference>
<dbReference type="Proteomes" id="UP000000211">
    <property type="component" value="Chromosome"/>
</dbReference>
<keyword evidence="2" id="KW-0479">Metal-binding</keyword>
<gene>
    <name evidence="6" type="ORF">Theos_1873</name>
</gene>
<dbReference type="STRING" id="751945.Theos_1873"/>
<evidence type="ECO:0000313" key="6">
    <source>
        <dbReference type="EMBL" id="AFV76887.1"/>
    </source>
</evidence>
<dbReference type="AlphaFoldDB" id="K7RKF3"/>
<evidence type="ECO:0000256" key="4">
    <source>
        <dbReference type="ARBA" id="ARBA00023014"/>
    </source>
</evidence>
<dbReference type="Gene3D" id="3.40.5.90">
    <property type="entry name" value="CDGSH iron-sulfur domain, mitoNEET-type"/>
    <property type="match status" value="1"/>
</dbReference>
<sequence length="69" mass="7648">MKLEFLENGPIRVEGARFRVRVGEKEEVLEKPRVFLCRCGGSSRKPFCDGTHKAIGFQAPAGVLEVEGD</sequence>
<dbReference type="GO" id="GO:0051537">
    <property type="term" value="F:2 iron, 2 sulfur cluster binding"/>
    <property type="evidence" value="ECO:0007669"/>
    <property type="project" value="UniProtKB-KW"/>
</dbReference>
<dbReference type="Pfam" id="PF09360">
    <property type="entry name" value="zf-CDGSH"/>
    <property type="match status" value="1"/>
</dbReference>
<dbReference type="eggNOG" id="COG3369">
    <property type="taxonomic scope" value="Bacteria"/>
</dbReference>
<dbReference type="PATRIC" id="fig|751945.3.peg.1836"/>
<evidence type="ECO:0000256" key="1">
    <source>
        <dbReference type="ARBA" id="ARBA00022714"/>
    </source>
</evidence>
<keyword evidence="4" id="KW-0411">Iron-sulfur</keyword>
<organism evidence="6 7">
    <name type="scientific">Thermus oshimai JL-2</name>
    <dbReference type="NCBI Taxonomy" id="751945"/>
    <lineage>
        <taxon>Bacteria</taxon>
        <taxon>Thermotogati</taxon>
        <taxon>Deinococcota</taxon>
        <taxon>Deinococci</taxon>
        <taxon>Thermales</taxon>
        <taxon>Thermaceae</taxon>
        <taxon>Thermus</taxon>
    </lineage>
</organism>
<dbReference type="GO" id="GO:0046872">
    <property type="term" value="F:metal ion binding"/>
    <property type="evidence" value="ECO:0007669"/>
    <property type="project" value="UniProtKB-KW"/>
</dbReference>
<reference evidence="6 7" key="1">
    <citation type="journal article" date="2013" name="Genome Announc.">
        <title>Whole Genome Sequencing of Thermus oshimai JL-2 and Thermus thermophilus JL-18, Incomplete Denitrifiers from the United States Great Basin.</title>
        <authorList>
            <person name="Murugapiran S.K."/>
            <person name="Huntemann M."/>
            <person name="Wei C.L."/>
            <person name="Han J."/>
            <person name="Detter J.C."/>
            <person name="Han C.S."/>
            <person name="Erkkila T.H."/>
            <person name="Teshima H."/>
            <person name="Chen A."/>
            <person name="Kyrpides N."/>
            <person name="Mavrommatis K."/>
            <person name="Markowitz V."/>
            <person name="Szeto E."/>
            <person name="Ivanova N."/>
            <person name="Pagani I."/>
            <person name="Lam J."/>
            <person name="McDonald A.I."/>
            <person name="Dodsworth J.A."/>
            <person name="Pati A."/>
            <person name="Goodwin L."/>
            <person name="Peters L."/>
            <person name="Pitluck S."/>
            <person name="Woyke T."/>
            <person name="Hedlund B.P."/>
        </authorList>
    </citation>
    <scope>NUCLEOTIDE SEQUENCE</scope>
    <source>
        <strain evidence="6 7">JL-2</strain>
    </source>
</reference>
<evidence type="ECO:0000256" key="2">
    <source>
        <dbReference type="ARBA" id="ARBA00022723"/>
    </source>
</evidence>
<feature type="domain" description="Iron-binding zinc finger CDGSH type" evidence="5">
    <location>
        <begin position="21"/>
        <end position="58"/>
    </location>
</feature>
<keyword evidence="7" id="KW-1185">Reference proteome</keyword>
<dbReference type="InterPro" id="IPR042216">
    <property type="entry name" value="MitoNEET_CISD"/>
</dbReference>
<accession>K7RKF3</accession>
<dbReference type="EMBL" id="CP003249">
    <property type="protein sequence ID" value="AFV76887.1"/>
    <property type="molecule type" value="Genomic_DNA"/>
</dbReference>
<dbReference type="HOGENOM" id="CLU_173940_2_2_0"/>
<evidence type="ECO:0000256" key="3">
    <source>
        <dbReference type="ARBA" id="ARBA00023004"/>
    </source>
</evidence>
<keyword evidence="3" id="KW-0408">Iron</keyword>
<name>K7RKF3_THEOS</name>
<dbReference type="SMART" id="SM00704">
    <property type="entry name" value="ZnF_CDGSH"/>
    <property type="match status" value="1"/>
</dbReference>
<protein>
    <submittedName>
        <fullName evidence="6">Iron-binding zinc finger protein, CDGSH type</fullName>
    </submittedName>
</protein>
<evidence type="ECO:0000313" key="7">
    <source>
        <dbReference type="Proteomes" id="UP000000211"/>
    </source>
</evidence>
<dbReference type="GO" id="GO:0005737">
    <property type="term" value="C:cytoplasm"/>
    <property type="evidence" value="ECO:0007669"/>
    <property type="project" value="UniProtKB-ARBA"/>
</dbReference>